<gene>
    <name evidence="1" type="ORF">GCM10010136_27890</name>
</gene>
<proteinExistence type="predicted"/>
<evidence type="ECO:0000313" key="2">
    <source>
        <dbReference type="Proteomes" id="UP000641137"/>
    </source>
</evidence>
<name>A0A8J3DRH6_9HYPH</name>
<sequence length="76" mass="8472">MFPALVKGPCKRYIAFTVWASRQENQITSGPYPSERELSLLRPVGWGITAPTYFVGPGNGYLPPVAWIAFFCFCQA</sequence>
<dbReference type="AlphaFoldDB" id="A0A8J3DRH6"/>
<dbReference type="Proteomes" id="UP000641137">
    <property type="component" value="Unassembled WGS sequence"/>
</dbReference>
<dbReference type="EMBL" id="BMZO01000009">
    <property type="protein sequence ID" value="GHC76826.1"/>
    <property type="molecule type" value="Genomic_DNA"/>
</dbReference>
<organism evidence="1 2">
    <name type="scientific">Limoniibacter endophyticus</name>
    <dbReference type="NCBI Taxonomy" id="1565040"/>
    <lineage>
        <taxon>Bacteria</taxon>
        <taxon>Pseudomonadati</taxon>
        <taxon>Pseudomonadota</taxon>
        <taxon>Alphaproteobacteria</taxon>
        <taxon>Hyphomicrobiales</taxon>
        <taxon>Bartonellaceae</taxon>
        <taxon>Limoniibacter</taxon>
    </lineage>
</organism>
<accession>A0A8J3DRH6</accession>
<reference evidence="1" key="1">
    <citation type="journal article" date="2014" name="Int. J. Syst. Evol. Microbiol.">
        <title>Complete genome sequence of Corynebacterium casei LMG S-19264T (=DSM 44701T), isolated from a smear-ripened cheese.</title>
        <authorList>
            <consortium name="US DOE Joint Genome Institute (JGI-PGF)"/>
            <person name="Walter F."/>
            <person name="Albersmeier A."/>
            <person name="Kalinowski J."/>
            <person name="Ruckert C."/>
        </authorList>
    </citation>
    <scope>NUCLEOTIDE SEQUENCE</scope>
    <source>
        <strain evidence="1">KCTC 42097</strain>
    </source>
</reference>
<reference evidence="1" key="2">
    <citation type="submission" date="2020-09" db="EMBL/GenBank/DDBJ databases">
        <authorList>
            <person name="Sun Q."/>
            <person name="Kim S."/>
        </authorList>
    </citation>
    <scope>NUCLEOTIDE SEQUENCE</scope>
    <source>
        <strain evidence="1">KCTC 42097</strain>
    </source>
</reference>
<evidence type="ECO:0000313" key="1">
    <source>
        <dbReference type="EMBL" id="GHC76826.1"/>
    </source>
</evidence>
<comment type="caution">
    <text evidence="1">The sequence shown here is derived from an EMBL/GenBank/DDBJ whole genome shotgun (WGS) entry which is preliminary data.</text>
</comment>
<protein>
    <submittedName>
        <fullName evidence="1">Uncharacterized protein</fullName>
    </submittedName>
</protein>
<keyword evidence="2" id="KW-1185">Reference proteome</keyword>